<keyword evidence="3" id="KW-1185">Reference proteome</keyword>
<gene>
    <name evidence="2" type="ORF">C8F04DRAFT_976213</name>
</gene>
<sequence>GSYIWGRSINNTRIERLWYMYDIIHGFGFKWKKFFHELEANHSLVPTLPAHIWLLHHLFLPCINDNTQEWAQAWNLHDLQICSKGKRSPCDIFFFSMLQDGPCSLERITAPVDEQVEHPMTYGIDWDVADNPTLMHHHLLQHLQEWEDHNPFAPGLETLSKVPCNAPDSSVEQIEYLDRKLVVVIDTTSCNMNMRKLVWQEAFRICNTLYQ</sequence>
<accession>A0AAD6S1R9</accession>
<dbReference type="AlphaFoldDB" id="A0AAD6S1R9"/>
<evidence type="ECO:0000313" key="2">
    <source>
        <dbReference type="EMBL" id="KAJ7019022.1"/>
    </source>
</evidence>
<evidence type="ECO:0000259" key="1">
    <source>
        <dbReference type="Pfam" id="PF24764"/>
    </source>
</evidence>
<comment type="caution">
    <text evidence="2">The sequence shown here is derived from an EMBL/GenBank/DDBJ whole genome shotgun (WGS) entry which is preliminary data.</text>
</comment>
<dbReference type="Proteomes" id="UP001218188">
    <property type="component" value="Unassembled WGS sequence"/>
</dbReference>
<feature type="non-terminal residue" evidence="2">
    <location>
        <position position="211"/>
    </location>
</feature>
<feature type="domain" description="Integrase core" evidence="1">
    <location>
        <begin position="2"/>
        <end position="99"/>
    </location>
</feature>
<evidence type="ECO:0000313" key="3">
    <source>
        <dbReference type="Proteomes" id="UP001218188"/>
    </source>
</evidence>
<protein>
    <recommendedName>
        <fullName evidence="1">Integrase core domain-containing protein</fullName>
    </recommendedName>
</protein>
<dbReference type="EMBL" id="JARJCM010000310">
    <property type="protein sequence ID" value="KAJ7019022.1"/>
    <property type="molecule type" value="Genomic_DNA"/>
</dbReference>
<name>A0AAD6S1R9_9AGAR</name>
<proteinExistence type="predicted"/>
<organism evidence="2 3">
    <name type="scientific">Mycena alexandri</name>
    <dbReference type="NCBI Taxonomy" id="1745969"/>
    <lineage>
        <taxon>Eukaryota</taxon>
        <taxon>Fungi</taxon>
        <taxon>Dikarya</taxon>
        <taxon>Basidiomycota</taxon>
        <taxon>Agaricomycotina</taxon>
        <taxon>Agaricomycetes</taxon>
        <taxon>Agaricomycetidae</taxon>
        <taxon>Agaricales</taxon>
        <taxon>Marasmiineae</taxon>
        <taxon>Mycenaceae</taxon>
        <taxon>Mycena</taxon>
    </lineage>
</organism>
<dbReference type="InterPro" id="IPR058913">
    <property type="entry name" value="Integrase_dom_put"/>
</dbReference>
<dbReference type="Pfam" id="PF24764">
    <property type="entry name" value="rva_4"/>
    <property type="match status" value="1"/>
</dbReference>
<reference evidence="2" key="1">
    <citation type="submission" date="2023-03" db="EMBL/GenBank/DDBJ databases">
        <title>Massive genome expansion in bonnet fungi (Mycena s.s.) driven by repeated elements and novel gene families across ecological guilds.</title>
        <authorList>
            <consortium name="Lawrence Berkeley National Laboratory"/>
            <person name="Harder C.B."/>
            <person name="Miyauchi S."/>
            <person name="Viragh M."/>
            <person name="Kuo A."/>
            <person name="Thoen E."/>
            <person name="Andreopoulos B."/>
            <person name="Lu D."/>
            <person name="Skrede I."/>
            <person name="Drula E."/>
            <person name="Henrissat B."/>
            <person name="Morin E."/>
            <person name="Kohler A."/>
            <person name="Barry K."/>
            <person name="LaButti K."/>
            <person name="Morin E."/>
            <person name="Salamov A."/>
            <person name="Lipzen A."/>
            <person name="Mereny Z."/>
            <person name="Hegedus B."/>
            <person name="Baldrian P."/>
            <person name="Stursova M."/>
            <person name="Weitz H."/>
            <person name="Taylor A."/>
            <person name="Grigoriev I.V."/>
            <person name="Nagy L.G."/>
            <person name="Martin F."/>
            <person name="Kauserud H."/>
        </authorList>
    </citation>
    <scope>NUCLEOTIDE SEQUENCE</scope>
    <source>
        <strain evidence="2">CBHHK200</strain>
    </source>
</reference>